<sequence>MSRDAQRGETADATLGCLATSGSVLITCSLLFFNASIVMALLNALEPLFPVWAQKPATLQFLLFATPVVMVVAEWMAIDFARNRFFRKLR</sequence>
<gene>
    <name evidence="2" type="ORF">Poly41_03220</name>
</gene>
<keyword evidence="1" id="KW-1133">Transmembrane helix</keyword>
<reference evidence="2 3" key="1">
    <citation type="submission" date="2019-02" db="EMBL/GenBank/DDBJ databases">
        <title>Deep-cultivation of Planctomycetes and their phenomic and genomic characterization uncovers novel biology.</title>
        <authorList>
            <person name="Wiegand S."/>
            <person name="Jogler M."/>
            <person name="Boedeker C."/>
            <person name="Pinto D."/>
            <person name="Vollmers J."/>
            <person name="Rivas-Marin E."/>
            <person name="Kohn T."/>
            <person name="Peeters S.H."/>
            <person name="Heuer A."/>
            <person name="Rast P."/>
            <person name="Oberbeckmann S."/>
            <person name="Bunk B."/>
            <person name="Jeske O."/>
            <person name="Meyerdierks A."/>
            <person name="Storesund J.E."/>
            <person name="Kallscheuer N."/>
            <person name="Luecker S."/>
            <person name="Lage O.M."/>
            <person name="Pohl T."/>
            <person name="Merkel B.J."/>
            <person name="Hornburger P."/>
            <person name="Mueller R.-W."/>
            <person name="Bruemmer F."/>
            <person name="Labrenz M."/>
            <person name="Spormann A.M."/>
            <person name="Op Den Camp H."/>
            <person name="Overmann J."/>
            <person name="Amann R."/>
            <person name="Jetten M.S.M."/>
            <person name="Mascher T."/>
            <person name="Medema M.H."/>
            <person name="Devos D.P."/>
            <person name="Kaster A.-K."/>
            <person name="Ovreas L."/>
            <person name="Rohde M."/>
            <person name="Galperin M.Y."/>
            <person name="Jogler C."/>
        </authorList>
    </citation>
    <scope>NUCLEOTIDE SEQUENCE [LARGE SCALE GENOMIC DNA]</scope>
    <source>
        <strain evidence="2 3">Poly41</strain>
    </source>
</reference>
<keyword evidence="1" id="KW-0812">Transmembrane</keyword>
<dbReference type="RefSeq" id="WP_146524164.1">
    <property type="nucleotide sequence ID" value="NZ_SJPV01000001.1"/>
</dbReference>
<keyword evidence="1" id="KW-0472">Membrane</keyword>
<comment type="caution">
    <text evidence="2">The sequence shown here is derived from an EMBL/GenBank/DDBJ whole genome shotgun (WGS) entry which is preliminary data.</text>
</comment>
<accession>A0A5C6E3L3</accession>
<protein>
    <recommendedName>
        <fullName evidence="4">Cation-transporting P-type ATPase C-terminal domain-containing protein</fullName>
    </recommendedName>
</protein>
<feature type="transmembrane region" description="Helical" evidence="1">
    <location>
        <begin position="12"/>
        <end position="41"/>
    </location>
</feature>
<dbReference type="Proteomes" id="UP000319143">
    <property type="component" value="Unassembled WGS sequence"/>
</dbReference>
<evidence type="ECO:0008006" key="4">
    <source>
        <dbReference type="Google" id="ProtNLM"/>
    </source>
</evidence>
<organism evidence="2 3">
    <name type="scientific">Novipirellula artificiosorum</name>
    <dbReference type="NCBI Taxonomy" id="2528016"/>
    <lineage>
        <taxon>Bacteria</taxon>
        <taxon>Pseudomonadati</taxon>
        <taxon>Planctomycetota</taxon>
        <taxon>Planctomycetia</taxon>
        <taxon>Pirellulales</taxon>
        <taxon>Pirellulaceae</taxon>
        <taxon>Novipirellula</taxon>
    </lineage>
</organism>
<evidence type="ECO:0000256" key="1">
    <source>
        <dbReference type="SAM" id="Phobius"/>
    </source>
</evidence>
<name>A0A5C6E3L3_9BACT</name>
<dbReference type="OrthoDB" id="281780at2"/>
<dbReference type="AlphaFoldDB" id="A0A5C6E3L3"/>
<proteinExistence type="predicted"/>
<keyword evidence="3" id="KW-1185">Reference proteome</keyword>
<dbReference type="EMBL" id="SJPV01000001">
    <property type="protein sequence ID" value="TWU42026.1"/>
    <property type="molecule type" value="Genomic_DNA"/>
</dbReference>
<evidence type="ECO:0000313" key="2">
    <source>
        <dbReference type="EMBL" id="TWU42026.1"/>
    </source>
</evidence>
<evidence type="ECO:0000313" key="3">
    <source>
        <dbReference type="Proteomes" id="UP000319143"/>
    </source>
</evidence>
<feature type="transmembrane region" description="Helical" evidence="1">
    <location>
        <begin position="61"/>
        <end position="81"/>
    </location>
</feature>